<evidence type="ECO:0000256" key="1">
    <source>
        <dbReference type="SAM" id="Phobius"/>
    </source>
</evidence>
<feature type="transmembrane region" description="Helical" evidence="1">
    <location>
        <begin position="144"/>
        <end position="177"/>
    </location>
</feature>
<keyword evidence="3" id="KW-1185">Reference proteome</keyword>
<dbReference type="PANTHER" id="PTHR41795:SF1">
    <property type="entry name" value="EXOPOLYSACCHARIDE SYNTHESIS PROTEIN"/>
    <property type="match status" value="1"/>
</dbReference>
<accession>A0ABU9J2T7</accession>
<evidence type="ECO:0000313" key="3">
    <source>
        <dbReference type="Proteomes" id="UP001459204"/>
    </source>
</evidence>
<feature type="transmembrane region" description="Helical" evidence="1">
    <location>
        <begin position="197"/>
        <end position="215"/>
    </location>
</feature>
<keyword evidence="1" id="KW-0472">Membrane</keyword>
<dbReference type="RefSeq" id="WP_341726371.1">
    <property type="nucleotide sequence ID" value="NZ_JBBWWT010000005.1"/>
</dbReference>
<dbReference type="PANTHER" id="PTHR41795">
    <property type="entry name" value="EXOPOLYSACCHARIDE SYNTHESIS PROTEIN"/>
    <property type="match status" value="1"/>
</dbReference>
<sequence length="220" mass="23508">MTSPHYSPEETTGPASAALGEQLAGIIERLPEDKLSLGELLDAFSDEGLLLLTILLTLVFLIPVSIPGVSTVFGAAILLVGVSRLIGRPLWLPTRLKDKALPADRLRPGLRAGMTWVRRLERISRPHRLRVLVDGRVPDAINNLAFILAALLLMAPFGFVPFSNTLPALALLLYAIGFIQRDGGAVLLGHLANIGTIIYFGILIGGGGVAAHELFQRLGG</sequence>
<keyword evidence="1" id="KW-0812">Transmembrane</keyword>
<dbReference type="PIRSF" id="PIRSF033239">
    <property type="entry name" value="ExoD"/>
    <property type="match status" value="1"/>
</dbReference>
<dbReference type="InterPro" id="IPR010331">
    <property type="entry name" value="ExoD"/>
</dbReference>
<protein>
    <submittedName>
        <fullName evidence="2">Exopolysaccharide biosynthesis protein</fullName>
    </submittedName>
</protein>
<evidence type="ECO:0000313" key="2">
    <source>
        <dbReference type="EMBL" id="MEL1265206.1"/>
    </source>
</evidence>
<dbReference type="EMBL" id="JBBWWT010000005">
    <property type="protein sequence ID" value="MEL1265206.1"/>
    <property type="molecule type" value="Genomic_DNA"/>
</dbReference>
<organism evidence="2 3">
    <name type="scientific">Pseudoxanthomonas putridarboris</name>
    <dbReference type="NCBI Taxonomy" id="752605"/>
    <lineage>
        <taxon>Bacteria</taxon>
        <taxon>Pseudomonadati</taxon>
        <taxon>Pseudomonadota</taxon>
        <taxon>Gammaproteobacteria</taxon>
        <taxon>Lysobacterales</taxon>
        <taxon>Lysobacteraceae</taxon>
        <taxon>Pseudoxanthomonas</taxon>
    </lineage>
</organism>
<feature type="transmembrane region" description="Helical" evidence="1">
    <location>
        <begin position="49"/>
        <end position="82"/>
    </location>
</feature>
<name>A0ABU9J2T7_9GAMM</name>
<keyword evidence="1" id="KW-1133">Transmembrane helix</keyword>
<comment type="caution">
    <text evidence="2">The sequence shown here is derived from an EMBL/GenBank/DDBJ whole genome shotgun (WGS) entry which is preliminary data.</text>
</comment>
<proteinExistence type="predicted"/>
<reference evidence="2 3" key="1">
    <citation type="submission" date="2024-04" db="EMBL/GenBank/DDBJ databases">
        <title>Draft genome sequence of Pseudoxanthomonas putridarboris WD12.</title>
        <authorList>
            <person name="Oh J."/>
        </authorList>
    </citation>
    <scope>NUCLEOTIDE SEQUENCE [LARGE SCALE GENOMIC DNA]</scope>
    <source>
        <strain evidence="2 3">WD12</strain>
    </source>
</reference>
<gene>
    <name evidence="2" type="ORF">AAD027_12645</name>
</gene>
<dbReference type="Proteomes" id="UP001459204">
    <property type="component" value="Unassembled WGS sequence"/>
</dbReference>
<dbReference type="Pfam" id="PF06055">
    <property type="entry name" value="ExoD"/>
    <property type="match status" value="1"/>
</dbReference>